<accession>A0ABS1WIL2</accession>
<reference evidence="2 3" key="1">
    <citation type="submission" date="2020-12" db="EMBL/GenBank/DDBJ databases">
        <title>Olleya sediminilitoris sp. nov., isolated from a tidal flat.</title>
        <authorList>
            <person name="Park S."/>
            <person name="Yoon J.-H."/>
        </authorList>
    </citation>
    <scope>NUCLEOTIDE SEQUENCE [LARGE SCALE GENOMIC DNA]</scope>
    <source>
        <strain evidence="2 3">YSTF-M6</strain>
    </source>
</reference>
<gene>
    <name evidence="2" type="ORF">JAO71_03865</name>
</gene>
<dbReference type="PANTHER" id="PTHR42841">
    <property type="entry name" value="AMINE OXIDASE"/>
    <property type="match status" value="1"/>
</dbReference>
<protein>
    <submittedName>
        <fullName evidence="2">FAD-dependent oxidoreductase</fullName>
    </submittedName>
</protein>
<dbReference type="InterPro" id="IPR036188">
    <property type="entry name" value="FAD/NAD-bd_sf"/>
</dbReference>
<sequence>MSTNTKITIVGAGISGLIAAINLEKAGFSPTIIEASDRVGGRVKTDVFEGFQLDHGFQVLLEAYPKAKQYLDYDALQLQKIKPGAVIFKNGTTQTIGDPLRDWSLLIPTILSNIGSLKDKIAILKLNIELKNKAIDAIFKSKQTTTQKYLKDKGFSNRIIKDFFKPFFSGIFLETQLQTSSTMFQFIYKMFGQGLASIPKNGMQDIPNQLQSKLKNTQFVFNTKVQSVKDNHLVLEDQSKIDSDITIIATEASNVLGIKQTMTWKSCDTLYFEVEKDTIKKPIIGLVTNSNALINNIFYTTSIATSSSNNSNVLSVTIVKAHNLDETKLIQSVQDELKTYCNIVTKRFIKRYKIKKALPNLKQVSHSSNRSEFKYSDTIYLAGDTQLNGSINAAMSSGETVAKHIIETLHNK</sequence>
<dbReference type="InterPro" id="IPR002937">
    <property type="entry name" value="Amino_oxidase"/>
</dbReference>
<dbReference type="Gene3D" id="3.50.50.60">
    <property type="entry name" value="FAD/NAD(P)-binding domain"/>
    <property type="match status" value="1"/>
</dbReference>
<evidence type="ECO:0000259" key="1">
    <source>
        <dbReference type="Pfam" id="PF01593"/>
    </source>
</evidence>
<name>A0ABS1WIL2_9FLAO</name>
<keyword evidence="3" id="KW-1185">Reference proteome</keyword>
<comment type="caution">
    <text evidence="2">The sequence shown here is derived from an EMBL/GenBank/DDBJ whole genome shotgun (WGS) entry which is preliminary data.</text>
</comment>
<feature type="domain" description="Amine oxidase" evidence="1">
    <location>
        <begin position="14"/>
        <end position="406"/>
    </location>
</feature>
<evidence type="ECO:0000313" key="2">
    <source>
        <dbReference type="EMBL" id="MBL7558932.1"/>
    </source>
</evidence>
<dbReference type="RefSeq" id="WP_202999007.1">
    <property type="nucleotide sequence ID" value="NZ_JAEMEF010000002.1"/>
</dbReference>
<dbReference type="EMBL" id="JAEMEF010000002">
    <property type="protein sequence ID" value="MBL7558932.1"/>
    <property type="molecule type" value="Genomic_DNA"/>
</dbReference>
<dbReference type="Proteomes" id="UP000605013">
    <property type="component" value="Unassembled WGS sequence"/>
</dbReference>
<organism evidence="2 3">
    <name type="scientific">Olleya sediminilitoris</name>
    <dbReference type="NCBI Taxonomy" id="2795739"/>
    <lineage>
        <taxon>Bacteria</taxon>
        <taxon>Pseudomonadati</taxon>
        <taxon>Bacteroidota</taxon>
        <taxon>Flavobacteriia</taxon>
        <taxon>Flavobacteriales</taxon>
        <taxon>Flavobacteriaceae</taxon>
    </lineage>
</organism>
<dbReference type="Pfam" id="PF01593">
    <property type="entry name" value="Amino_oxidase"/>
    <property type="match status" value="1"/>
</dbReference>
<proteinExistence type="predicted"/>
<dbReference type="SUPFAM" id="SSF51905">
    <property type="entry name" value="FAD/NAD(P)-binding domain"/>
    <property type="match status" value="1"/>
</dbReference>
<evidence type="ECO:0000313" key="3">
    <source>
        <dbReference type="Proteomes" id="UP000605013"/>
    </source>
</evidence>